<evidence type="ECO:0000256" key="1">
    <source>
        <dbReference type="SAM" id="MobiDB-lite"/>
    </source>
</evidence>
<protein>
    <submittedName>
        <fullName evidence="3">Uncharacterized protein</fullName>
    </submittedName>
</protein>
<dbReference type="AlphaFoldDB" id="A0A1D2A8E0"/>
<evidence type="ECO:0000256" key="2">
    <source>
        <dbReference type="SAM" id="Phobius"/>
    </source>
</evidence>
<reference evidence="3" key="1">
    <citation type="submission" date="2015-08" db="EMBL/GenBank/DDBJ databases">
        <authorList>
            <person name="Babu N.S."/>
            <person name="Beckwith C.J."/>
            <person name="Beseler K.G."/>
            <person name="Brison A."/>
            <person name="Carone J.V."/>
            <person name="Caskin T.P."/>
            <person name="Diamond M."/>
            <person name="Durham M.E."/>
            <person name="Foxe J.M."/>
            <person name="Go M."/>
            <person name="Henderson B.A."/>
            <person name="Jones I.B."/>
            <person name="McGettigan J.A."/>
            <person name="Micheletti S.J."/>
            <person name="Nasrallah M.E."/>
            <person name="Ortiz D."/>
            <person name="Piller C.R."/>
            <person name="Privatt S.R."/>
            <person name="Schneider S.L."/>
            <person name="Sharp S."/>
            <person name="Smith T.C."/>
            <person name="Stanton J.D."/>
            <person name="Ullery H.E."/>
            <person name="Wilson R.J."/>
            <person name="Serrano M.G."/>
            <person name="Buck G."/>
            <person name="Lee V."/>
            <person name="Wang Y."/>
            <person name="Carvalho R."/>
            <person name="Voegtly L."/>
            <person name="Shi R."/>
            <person name="Duckworth R."/>
            <person name="Johnson A."/>
            <person name="Loviza R."/>
            <person name="Walstead R."/>
            <person name="Shah Z."/>
            <person name="Kiflezghi M."/>
            <person name="Wade K."/>
            <person name="Ball S.L."/>
            <person name="Bradley K.W."/>
            <person name="Asai D.J."/>
            <person name="Bowman C.A."/>
            <person name="Russell D.A."/>
            <person name="Pope W.H."/>
            <person name="Jacobs-Sera D."/>
            <person name="Hendrix R.W."/>
            <person name="Hatfull G.F."/>
        </authorList>
    </citation>
    <scope>NUCLEOTIDE SEQUENCE</scope>
</reference>
<dbReference type="EMBL" id="GDKF01003126">
    <property type="protein sequence ID" value="JAT75496.1"/>
    <property type="molecule type" value="Transcribed_RNA"/>
</dbReference>
<sequence>MRCFQDLSATTSRSRNQGLCGSLQSGAFTSIRPPRYSGTALRHASSWPRQQTVCASIGGSARTALAATLMALSIHSGAPAWAELATVPPETALQAARPLPQQPIDKGRIWFVLIVGASALFGATVLLENRAAWFPAIAKANQAMKSAATASSRNGEALPQEGPEGASPVPLDRSGHEAGAITGAAGGEGEPLDTAVLEGLREGRQKALRGSEETVADAADR</sequence>
<organism evidence="3">
    <name type="scientific">Auxenochlorella protothecoides</name>
    <name type="common">Green microalga</name>
    <name type="synonym">Chlorella protothecoides</name>
    <dbReference type="NCBI Taxonomy" id="3075"/>
    <lineage>
        <taxon>Eukaryota</taxon>
        <taxon>Viridiplantae</taxon>
        <taxon>Chlorophyta</taxon>
        <taxon>core chlorophytes</taxon>
        <taxon>Trebouxiophyceae</taxon>
        <taxon>Chlorellales</taxon>
        <taxon>Chlorellaceae</taxon>
        <taxon>Auxenochlorella</taxon>
    </lineage>
</organism>
<keyword evidence="2" id="KW-0812">Transmembrane</keyword>
<accession>A0A1D2A8E0</accession>
<evidence type="ECO:0000313" key="3">
    <source>
        <dbReference type="EMBL" id="JAT75496.1"/>
    </source>
</evidence>
<feature type="compositionally biased region" description="Basic and acidic residues" evidence="1">
    <location>
        <begin position="199"/>
        <end position="221"/>
    </location>
</feature>
<gene>
    <name evidence="3" type="ORF">g.21399</name>
</gene>
<proteinExistence type="predicted"/>
<keyword evidence="2" id="KW-1133">Transmembrane helix</keyword>
<keyword evidence="2" id="KW-0472">Membrane</keyword>
<name>A0A1D2A8E0_AUXPR</name>
<feature type="region of interest" description="Disordered" evidence="1">
    <location>
        <begin position="148"/>
        <end position="221"/>
    </location>
</feature>
<feature type="transmembrane region" description="Helical" evidence="2">
    <location>
        <begin position="109"/>
        <end position="127"/>
    </location>
</feature>